<reference evidence="5 6" key="1">
    <citation type="submission" date="2018-05" db="EMBL/GenBank/DDBJ databases">
        <title>Leucothrix arctica sp. nov., isolated from Arctic seawater.</title>
        <authorList>
            <person name="Choi A."/>
            <person name="Baek K."/>
        </authorList>
    </citation>
    <scope>NUCLEOTIDE SEQUENCE [LARGE SCALE GENOMIC DNA]</scope>
    <source>
        <strain evidence="5 6">JCM 18388</strain>
    </source>
</reference>
<feature type="active site" description="Proton donor/acceptor" evidence="3">
    <location>
        <position position="237"/>
    </location>
</feature>
<dbReference type="PANTHER" id="PTHR43489">
    <property type="entry name" value="ISOMERASE"/>
    <property type="match status" value="1"/>
</dbReference>
<dbReference type="InterPro" id="IPR036237">
    <property type="entry name" value="Xyl_isomerase-like_sf"/>
</dbReference>
<dbReference type="AlphaFoldDB" id="A0A317C0D8"/>
<dbReference type="EMBL" id="QGKM01000137">
    <property type="protein sequence ID" value="PWQ92018.1"/>
    <property type="molecule type" value="Genomic_DNA"/>
</dbReference>
<organism evidence="5 6">
    <name type="scientific">Leucothrix pacifica</name>
    <dbReference type="NCBI Taxonomy" id="1247513"/>
    <lineage>
        <taxon>Bacteria</taxon>
        <taxon>Pseudomonadati</taxon>
        <taxon>Pseudomonadota</taxon>
        <taxon>Gammaproteobacteria</taxon>
        <taxon>Thiotrichales</taxon>
        <taxon>Thiotrichaceae</taxon>
        <taxon>Leucothrix</taxon>
    </lineage>
</organism>
<evidence type="ECO:0000256" key="1">
    <source>
        <dbReference type="ARBA" id="ARBA00023235"/>
    </source>
</evidence>
<evidence type="ECO:0000256" key="2">
    <source>
        <dbReference type="PIRNR" id="PIRNR006241"/>
    </source>
</evidence>
<dbReference type="Proteomes" id="UP000245539">
    <property type="component" value="Unassembled WGS sequence"/>
</dbReference>
<dbReference type="PIRSF" id="PIRSF006241">
    <property type="entry name" value="HyI"/>
    <property type="match status" value="1"/>
</dbReference>
<dbReference type="GO" id="GO:0046487">
    <property type="term" value="P:glyoxylate metabolic process"/>
    <property type="evidence" value="ECO:0007669"/>
    <property type="project" value="TreeGrafter"/>
</dbReference>
<keyword evidence="6" id="KW-1185">Reference proteome</keyword>
<gene>
    <name evidence="5" type="ORF">DKW60_23365</name>
</gene>
<evidence type="ECO:0000259" key="4">
    <source>
        <dbReference type="Pfam" id="PF01261"/>
    </source>
</evidence>
<dbReference type="InterPro" id="IPR026040">
    <property type="entry name" value="HyI-like"/>
</dbReference>
<feature type="domain" description="Xylose isomerase-like TIM barrel" evidence="4">
    <location>
        <begin position="21"/>
        <end position="253"/>
    </location>
</feature>
<dbReference type="InterPro" id="IPR050417">
    <property type="entry name" value="Sugar_Epim/Isomerase"/>
</dbReference>
<evidence type="ECO:0000256" key="3">
    <source>
        <dbReference type="PIRSR" id="PIRSR006241-50"/>
    </source>
</evidence>
<dbReference type="Gene3D" id="3.20.20.150">
    <property type="entry name" value="Divalent-metal-dependent TIM barrel enzymes"/>
    <property type="match status" value="1"/>
</dbReference>
<dbReference type="RefSeq" id="WP_109840041.1">
    <property type="nucleotide sequence ID" value="NZ_QGKM01000137.1"/>
</dbReference>
<dbReference type="InterPro" id="IPR013022">
    <property type="entry name" value="Xyl_isomerase-like_TIM-brl"/>
</dbReference>
<name>A0A317C0D8_9GAMM</name>
<keyword evidence="1 2" id="KW-0413">Isomerase</keyword>
<comment type="caution">
    <text evidence="5">The sequence shown here is derived from an EMBL/GenBank/DDBJ whole genome shotgun (WGS) entry which is preliminary data.</text>
</comment>
<dbReference type="Pfam" id="PF01261">
    <property type="entry name" value="AP_endonuc_2"/>
    <property type="match status" value="1"/>
</dbReference>
<dbReference type="PANTHER" id="PTHR43489:SF6">
    <property type="entry name" value="HYDROXYPYRUVATE ISOMERASE-RELATED"/>
    <property type="match status" value="1"/>
</dbReference>
<dbReference type="SUPFAM" id="SSF51658">
    <property type="entry name" value="Xylose isomerase-like"/>
    <property type="match status" value="1"/>
</dbReference>
<feature type="active site" description="Proton donor/acceptor" evidence="3">
    <location>
        <position position="140"/>
    </location>
</feature>
<evidence type="ECO:0000313" key="6">
    <source>
        <dbReference type="Proteomes" id="UP000245539"/>
    </source>
</evidence>
<comment type="similarity">
    <text evidence="2">Belongs to the hyi family.</text>
</comment>
<dbReference type="OrthoDB" id="9786584at2"/>
<evidence type="ECO:0000313" key="5">
    <source>
        <dbReference type="EMBL" id="PWQ92018.1"/>
    </source>
</evidence>
<protein>
    <submittedName>
        <fullName evidence="5">Isomerase</fullName>
    </submittedName>
</protein>
<sequence>MIKYSANLGFLWSELSLPDAIRAAKKAGFEAVECHWPYDYDTSEINSALQETGLTMLGLNTFRGDVAGGENGLSAVTGREAEARQYIDQACEYADVIGCEKIHVMAGFTDGGEEAENTFRSNLKYACEKAAQYQQTILIEPLNLRDAPGYHLSNIDAAIETVKAVGCDNIKVMFDCYHIQIMQGDLIKRLEKAMPYIGHIQIAGVPDRGEPDQGEVNYQVVLAAISELGYDGYIGAEYKPRTTTDAGLGWLEKLPPY</sequence>
<dbReference type="FunFam" id="3.20.20.150:FF:000007">
    <property type="entry name" value="Hydroxypyruvate isomerase"/>
    <property type="match status" value="1"/>
</dbReference>
<dbReference type="GO" id="GO:0008903">
    <property type="term" value="F:hydroxypyruvate isomerase activity"/>
    <property type="evidence" value="ECO:0007669"/>
    <property type="project" value="TreeGrafter"/>
</dbReference>
<accession>A0A317C0D8</accession>
<proteinExistence type="inferred from homology"/>